<name>A0A6N3EH26_9CLOT</name>
<organism evidence="2">
    <name type="scientific">Clostridium tertium</name>
    <dbReference type="NCBI Taxonomy" id="1559"/>
    <lineage>
        <taxon>Bacteria</taxon>
        <taxon>Bacillati</taxon>
        <taxon>Bacillota</taxon>
        <taxon>Clostridia</taxon>
        <taxon>Eubacteriales</taxon>
        <taxon>Clostridiaceae</taxon>
        <taxon>Clostridium</taxon>
    </lineage>
</organism>
<dbReference type="InterPro" id="IPR027417">
    <property type="entry name" value="P-loop_NTPase"/>
</dbReference>
<accession>A0A6N3EH26</accession>
<dbReference type="Gene3D" id="3.40.50.300">
    <property type="entry name" value="P-loop containing nucleotide triphosphate hydrolases"/>
    <property type="match status" value="1"/>
</dbReference>
<gene>
    <name evidence="2" type="ORF">CTLFYP3_02300</name>
</gene>
<dbReference type="SUPFAM" id="SSF52540">
    <property type="entry name" value="P-loop containing nucleoside triphosphate hydrolases"/>
    <property type="match status" value="1"/>
</dbReference>
<dbReference type="InterPro" id="IPR003495">
    <property type="entry name" value="CobW/HypB/UreG_nucleotide-bd"/>
</dbReference>
<proteinExistence type="predicted"/>
<evidence type="ECO:0000313" key="2">
    <source>
        <dbReference type="EMBL" id="VYU40142.1"/>
    </source>
</evidence>
<dbReference type="RefSeq" id="WP_156626739.1">
    <property type="nucleotide sequence ID" value="NZ_CACRTO010000021.1"/>
</dbReference>
<feature type="domain" description="CobW/HypB/UreG nucleotide-binding" evidence="1">
    <location>
        <begin position="8"/>
        <end position="170"/>
    </location>
</feature>
<evidence type="ECO:0000259" key="1">
    <source>
        <dbReference type="Pfam" id="PF02492"/>
    </source>
</evidence>
<reference evidence="2" key="1">
    <citation type="submission" date="2019-11" db="EMBL/GenBank/DDBJ databases">
        <authorList>
            <person name="Feng L."/>
        </authorList>
    </citation>
    <scope>NUCLEOTIDE SEQUENCE</scope>
    <source>
        <strain evidence="2">CTertiumLFYP3</strain>
    </source>
</reference>
<dbReference type="Pfam" id="PF02492">
    <property type="entry name" value="cobW"/>
    <property type="match status" value="1"/>
</dbReference>
<dbReference type="AlphaFoldDB" id="A0A6N3EH26"/>
<dbReference type="EMBL" id="CACRTO010000021">
    <property type="protein sequence ID" value="VYU40142.1"/>
    <property type="molecule type" value="Genomic_DNA"/>
</dbReference>
<sequence>MKIKLEFVFGFLGSGKSNFINSYLESGICEDEKILIILLEKGNTIIKEISNNKVIYIEDIKYLKEIIIRELGTSTFDRIIVEYNGTLSVDIISDICNDKSVKKYIEFYGGYFIGDAKDMIVYIKNIGEIIIPFIQGSKILIINNMELISKEKGDEIINLIKEINTNSPIITIPSISDMDTMIKNSKYFKRNLFFESLKSLFKVKLND</sequence>
<protein>
    <submittedName>
        <fullName evidence="2">CobW/HypB/UreG, nucleotide-binding domain</fullName>
    </submittedName>
</protein>